<evidence type="ECO:0000313" key="2">
    <source>
        <dbReference type="EMBL" id="RYQ78812.1"/>
    </source>
</evidence>
<protein>
    <submittedName>
        <fullName evidence="2">Uncharacterized protein</fullName>
    </submittedName>
</protein>
<gene>
    <name evidence="2" type="ORF">Ahy_Scaffold9g108570</name>
</gene>
<name>A0A444WNI8_ARAHY</name>
<organism evidence="2 3">
    <name type="scientific">Arachis hypogaea</name>
    <name type="common">Peanut</name>
    <dbReference type="NCBI Taxonomy" id="3818"/>
    <lineage>
        <taxon>Eukaryota</taxon>
        <taxon>Viridiplantae</taxon>
        <taxon>Streptophyta</taxon>
        <taxon>Embryophyta</taxon>
        <taxon>Tracheophyta</taxon>
        <taxon>Spermatophyta</taxon>
        <taxon>Magnoliopsida</taxon>
        <taxon>eudicotyledons</taxon>
        <taxon>Gunneridae</taxon>
        <taxon>Pentapetalae</taxon>
        <taxon>rosids</taxon>
        <taxon>fabids</taxon>
        <taxon>Fabales</taxon>
        <taxon>Fabaceae</taxon>
        <taxon>Papilionoideae</taxon>
        <taxon>50 kb inversion clade</taxon>
        <taxon>dalbergioids sensu lato</taxon>
        <taxon>Dalbergieae</taxon>
        <taxon>Pterocarpus clade</taxon>
        <taxon>Arachis</taxon>
    </lineage>
</organism>
<comment type="caution">
    <text evidence="2">The sequence shown here is derived from an EMBL/GenBank/DDBJ whole genome shotgun (WGS) entry which is preliminary data.</text>
</comment>
<feature type="region of interest" description="Disordered" evidence="1">
    <location>
        <begin position="1"/>
        <end position="33"/>
    </location>
</feature>
<proteinExistence type="predicted"/>
<keyword evidence="3" id="KW-1185">Reference proteome</keyword>
<dbReference type="AlphaFoldDB" id="A0A444WNI8"/>
<reference evidence="2 3" key="1">
    <citation type="submission" date="2019-01" db="EMBL/GenBank/DDBJ databases">
        <title>Sequencing of cultivated peanut Arachis hypogaea provides insights into genome evolution and oil improvement.</title>
        <authorList>
            <person name="Chen X."/>
        </authorList>
    </citation>
    <scope>NUCLEOTIDE SEQUENCE [LARGE SCALE GENOMIC DNA]</scope>
    <source>
        <strain evidence="3">cv. Fuhuasheng</strain>
        <tissue evidence="2">Leaves</tissue>
    </source>
</reference>
<feature type="compositionally biased region" description="Basic and acidic residues" evidence="1">
    <location>
        <begin position="72"/>
        <end position="89"/>
    </location>
</feature>
<accession>A0A444WNI8</accession>
<evidence type="ECO:0000313" key="3">
    <source>
        <dbReference type="Proteomes" id="UP000289738"/>
    </source>
</evidence>
<evidence type="ECO:0000256" key="1">
    <source>
        <dbReference type="SAM" id="MobiDB-lite"/>
    </source>
</evidence>
<dbReference type="EMBL" id="SDMP01000029">
    <property type="protein sequence ID" value="RYQ78812.1"/>
    <property type="molecule type" value="Genomic_DNA"/>
</dbReference>
<feature type="region of interest" description="Disordered" evidence="1">
    <location>
        <begin position="71"/>
        <end position="97"/>
    </location>
</feature>
<sequence length="169" mass="18128">MQKPSSSSSVPLYGLSLDASADTPSGFAEPNVDPCTQQIQLSATISEVQNYSNKIETERKGELVGTHQIGCAKDDDGEARSKKTNEDQPTRTCCRRRGAQGRRASECETVTRQRATTTGPGTCCCCRGDDNRGEGTLVGCETVTVRKLVPFGSAAGEASAGRRRLRLRL</sequence>
<dbReference type="Proteomes" id="UP000289738">
    <property type="component" value="Unassembled WGS sequence"/>
</dbReference>